<dbReference type="EMBL" id="JALJOQ010000029">
    <property type="protein sequence ID" value="KAK9807915.1"/>
    <property type="molecule type" value="Genomic_DNA"/>
</dbReference>
<keyword evidence="9" id="KW-0539">Nucleus</keyword>
<dbReference type="PANTHER" id="PTHR23138">
    <property type="entry name" value="RAN BINDING PROTEIN"/>
    <property type="match status" value="1"/>
</dbReference>
<evidence type="ECO:0000256" key="10">
    <source>
        <dbReference type="SAM" id="MobiDB-lite"/>
    </source>
</evidence>
<evidence type="ECO:0000259" key="11">
    <source>
        <dbReference type="PROSITE" id="PS50196"/>
    </source>
</evidence>
<feature type="compositionally biased region" description="Basic and acidic residues" evidence="10">
    <location>
        <begin position="100"/>
        <end position="109"/>
    </location>
</feature>
<dbReference type="SMART" id="SM00160">
    <property type="entry name" value="RanBD"/>
    <property type="match status" value="1"/>
</dbReference>
<proteinExistence type="predicted"/>
<keyword evidence="13" id="KW-1185">Reference proteome</keyword>
<dbReference type="PANTHER" id="PTHR23138:SF142">
    <property type="entry name" value="RAN-BINDING PROTEIN 3B-RELATED"/>
    <property type="match status" value="1"/>
</dbReference>
<dbReference type="InterPro" id="IPR015007">
    <property type="entry name" value="NUP2/50/61"/>
</dbReference>
<keyword evidence="7" id="KW-0811">Translocation</keyword>
<dbReference type="AlphaFoldDB" id="A0AAW1PDN1"/>
<reference evidence="12 13" key="1">
    <citation type="journal article" date="2024" name="Nat. Commun.">
        <title>Phylogenomics reveals the evolutionary origins of lichenization in chlorophyte algae.</title>
        <authorList>
            <person name="Puginier C."/>
            <person name="Libourel C."/>
            <person name="Otte J."/>
            <person name="Skaloud P."/>
            <person name="Haon M."/>
            <person name="Grisel S."/>
            <person name="Petersen M."/>
            <person name="Berrin J.G."/>
            <person name="Delaux P.M."/>
            <person name="Dal Grande F."/>
            <person name="Keller J."/>
        </authorList>
    </citation>
    <scope>NUCLEOTIDE SEQUENCE [LARGE SCALE GENOMIC DNA]</scope>
    <source>
        <strain evidence="12 13">SAG 2036</strain>
    </source>
</reference>
<evidence type="ECO:0000256" key="5">
    <source>
        <dbReference type="ARBA" id="ARBA00022927"/>
    </source>
</evidence>
<name>A0AAW1PDN1_9CHLO</name>
<keyword evidence="4" id="KW-0509">mRNA transport</keyword>
<accession>A0AAW1PDN1</accession>
<feature type="compositionally biased region" description="Low complexity" evidence="10">
    <location>
        <begin position="84"/>
        <end position="97"/>
    </location>
</feature>
<dbReference type="GO" id="GO:0051028">
    <property type="term" value="P:mRNA transport"/>
    <property type="evidence" value="ECO:0007669"/>
    <property type="project" value="UniProtKB-KW"/>
</dbReference>
<evidence type="ECO:0000256" key="2">
    <source>
        <dbReference type="ARBA" id="ARBA00022448"/>
    </source>
</evidence>
<dbReference type="GO" id="GO:0005643">
    <property type="term" value="C:nuclear pore"/>
    <property type="evidence" value="ECO:0007669"/>
    <property type="project" value="UniProtKB-SubCell"/>
</dbReference>
<dbReference type="GO" id="GO:0015031">
    <property type="term" value="P:protein transport"/>
    <property type="evidence" value="ECO:0007669"/>
    <property type="project" value="UniProtKB-KW"/>
</dbReference>
<feature type="compositionally biased region" description="Basic and acidic residues" evidence="10">
    <location>
        <begin position="1"/>
        <end position="27"/>
    </location>
</feature>
<protein>
    <recommendedName>
        <fullName evidence="11">RanBD1 domain-containing protein</fullName>
    </recommendedName>
</protein>
<evidence type="ECO:0000256" key="1">
    <source>
        <dbReference type="ARBA" id="ARBA00004567"/>
    </source>
</evidence>
<organism evidence="12 13">
    <name type="scientific">Symbiochloris irregularis</name>
    <dbReference type="NCBI Taxonomy" id="706552"/>
    <lineage>
        <taxon>Eukaryota</taxon>
        <taxon>Viridiplantae</taxon>
        <taxon>Chlorophyta</taxon>
        <taxon>core chlorophytes</taxon>
        <taxon>Trebouxiophyceae</taxon>
        <taxon>Trebouxiales</taxon>
        <taxon>Trebouxiaceae</taxon>
        <taxon>Symbiochloris</taxon>
    </lineage>
</organism>
<evidence type="ECO:0000256" key="9">
    <source>
        <dbReference type="ARBA" id="ARBA00023242"/>
    </source>
</evidence>
<evidence type="ECO:0000256" key="6">
    <source>
        <dbReference type="ARBA" id="ARBA00022990"/>
    </source>
</evidence>
<feature type="compositionally biased region" description="Basic residues" evidence="10">
    <location>
        <begin position="50"/>
        <end position="59"/>
    </location>
</feature>
<comment type="caution">
    <text evidence="12">The sequence shown here is derived from an EMBL/GenBank/DDBJ whole genome shotgun (WGS) entry which is preliminary data.</text>
</comment>
<feature type="region of interest" description="Disordered" evidence="10">
    <location>
        <begin position="1"/>
        <end position="157"/>
    </location>
</feature>
<keyword evidence="3" id="KW-0677">Repeat</keyword>
<sequence>MSKRPTDKDIPAAKKRVNDRQLTKDDRDESEDEEELAAGDFQRANEETMKKRRVLKARKSAASAPATGSANPFGGFSLLPGTNAAAPPAATASQPAADSTEAKAGEAKPDSAAAAKESEAASAAVSSGLDTSAEMSLDQGGGTAPGQDAAGSVPETATAPADTALAVPARPFSATFGQASNFKSVAEEGGTGGFGAFGGLAGSSASAFGQGTSSGFTFATPTTGQGFSGSMFGGDKPALVANGNGTSIAEAGGPSHLLPVPREPVSNGEEEERTQWEGEGALYEFEGGWKERGKGHMKVNVPKPHHAPGAAPDASKAPARLIMRRRQDLRLLLNANLWPGMVLTTMEGSKGVSFPCINAAGSAERPAAEAQAPDAPKQDLKTFAFRPRGQEALTGFKDAVEHAKEPQGDEAV</sequence>
<feature type="region of interest" description="Disordered" evidence="10">
    <location>
        <begin position="243"/>
        <end position="280"/>
    </location>
</feature>
<evidence type="ECO:0000256" key="4">
    <source>
        <dbReference type="ARBA" id="ARBA00022816"/>
    </source>
</evidence>
<evidence type="ECO:0000313" key="12">
    <source>
        <dbReference type="EMBL" id="KAK9807915.1"/>
    </source>
</evidence>
<dbReference type="Pfam" id="PF00638">
    <property type="entry name" value="Ran_BP1"/>
    <property type="match status" value="1"/>
</dbReference>
<keyword evidence="2" id="KW-0813">Transport</keyword>
<dbReference type="InterPro" id="IPR045255">
    <property type="entry name" value="RanBP1-like"/>
</dbReference>
<keyword evidence="8" id="KW-0906">Nuclear pore complex</keyword>
<keyword evidence="6" id="KW-0007">Acetylation</keyword>
<feature type="domain" description="RanBD1" evidence="11">
    <location>
        <begin position="257"/>
        <end position="409"/>
    </location>
</feature>
<dbReference type="Gene3D" id="2.30.29.30">
    <property type="entry name" value="Pleckstrin-homology domain (PH domain)/Phosphotyrosine-binding domain (PTB)"/>
    <property type="match status" value="1"/>
</dbReference>
<dbReference type="Proteomes" id="UP001465755">
    <property type="component" value="Unassembled WGS sequence"/>
</dbReference>
<dbReference type="InterPro" id="IPR011993">
    <property type="entry name" value="PH-like_dom_sf"/>
</dbReference>
<dbReference type="SUPFAM" id="SSF50729">
    <property type="entry name" value="PH domain-like"/>
    <property type="match status" value="1"/>
</dbReference>
<feature type="compositionally biased region" description="Acidic residues" evidence="10">
    <location>
        <begin position="28"/>
        <end position="37"/>
    </location>
</feature>
<evidence type="ECO:0000313" key="13">
    <source>
        <dbReference type="Proteomes" id="UP001465755"/>
    </source>
</evidence>
<keyword evidence="5" id="KW-0653">Protein transport</keyword>
<dbReference type="PROSITE" id="PS50196">
    <property type="entry name" value="RANBD1"/>
    <property type="match status" value="1"/>
</dbReference>
<dbReference type="InterPro" id="IPR000156">
    <property type="entry name" value="Ran_bind_dom"/>
</dbReference>
<evidence type="ECO:0000256" key="7">
    <source>
        <dbReference type="ARBA" id="ARBA00023010"/>
    </source>
</evidence>
<comment type="subcellular location">
    <subcellularLocation>
        <location evidence="1">Nucleus</location>
        <location evidence="1">Nuclear pore complex</location>
    </subcellularLocation>
</comment>
<evidence type="ECO:0000256" key="3">
    <source>
        <dbReference type="ARBA" id="ARBA00022737"/>
    </source>
</evidence>
<dbReference type="Pfam" id="PF08911">
    <property type="entry name" value="NUP50"/>
    <property type="match status" value="1"/>
</dbReference>
<evidence type="ECO:0000256" key="8">
    <source>
        <dbReference type="ARBA" id="ARBA00023132"/>
    </source>
</evidence>
<gene>
    <name evidence="12" type="ORF">WJX73_001072</name>
</gene>
<feature type="compositionally biased region" description="Low complexity" evidence="10">
    <location>
        <begin position="110"/>
        <end position="127"/>
    </location>
</feature>